<protein>
    <submittedName>
        <fullName evidence="8">MFS transporter</fullName>
    </submittedName>
</protein>
<evidence type="ECO:0000256" key="5">
    <source>
        <dbReference type="ARBA" id="ARBA00022989"/>
    </source>
</evidence>
<reference evidence="8" key="1">
    <citation type="submission" date="2022-03" db="EMBL/GenBank/DDBJ databases">
        <title>Streptomyces 7R015 and 7R016 isolated from Barleria lupulina in Thailand.</title>
        <authorList>
            <person name="Kanchanasin P."/>
            <person name="Phongsopitanun W."/>
            <person name="Tanasupawat S."/>
        </authorList>
    </citation>
    <scope>NUCLEOTIDE SEQUENCE</scope>
    <source>
        <strain evidence="8">7R015</strain>
    </source>
</reference>
<dbReference type="RefSeq" id="WP_242769106.1">
    <property type="nucleotide sequence ID" value="NZ_JALDAY010000009.1"/>
</dbReference>
<dbReference type="CDD" id="cd06173">
    <property type="entry name" value="MFS_MefA_like"/>
    <property type="match status" value="1"/>
</dbReference>
<name>A0ABS9YDN3_9ACTN</name>
<comment type="caution">
    <text evidence="8">The sequence shown here is derived from an EMBL/GenBank/DDBJ whole genome shotgun (WGS) entry which is preliminary data.</text>
</comment>
<feature type="transmembrane region" description="Helical" evidence="7">
    <location>
        <begin position="360"/>
        <end position="380"/>
    </location>
</feature>
<sequence length="418" mass="43791">MAETNAGPVPRDAEAAPESLWRNRDFVLLWSGQVLSVLGTRTSTVAVPLLVLAMTGSPGRAGVAGFVATLPYLLFYLPAGAVLDRLDRRRVMLWCEAVRVLALGSIPVALWLDRLTYTWLLVAGFAGGTCFVFFSVAEKSVLPSLVSPEQLTPALAQQEAKSRGAGLAGPPLGGLLYGVSHALPFLADALSYVASLATLACIRADLRVRRTGPAAPWWREVGAGVRWLVGQPFIRVSVVCSALANVMFQALTLVLIVLARHLGASAGITGAVLGFFGCGGLAGAFAAPWIQRRLPPRTVAIGVTWLWAVLLVPIAAVPTPLALGPLVAAMAFVGPVWNVVVMGYQYKVIPDHMLARVKSVVLLVSWGAIPLGSLIGGVLLDGMGPRVAVLALSGLGLLVAVIATASPGIRKAVVLSER</sequence>
<evidence type="ECO:0000256" key="3">
    <source>
        <dbReference type="ARBA" id="ARBA00022475"/>
    </source>
</evidence>
<keyword evidence="3" id="KW-1003">Cell membrane</keyword>
<dbReference type="PANTHER" id="PTHR23513:SF6">
    <property type="entry name" value="MAJOR FACILITATOR SUPERFAMILY ASSOCIATED DOMAIN-CONTAINING PROTEIN"/>
    <property type="match status" value="1"/>
</dbReference>
<dbReference type="Proteomes" id="UP001165269">
    <property type="component" value="Unassembled WGS sequence"/>
</dbReference>
<keyword evidence="5 7" id="KW-1133">Transmembrane helix</keyword>
<keyword evidence="6 7" id="KW-0472">Membrane</keyword>
<evidence type="ECO:0000256" key="1">
    <source>
        <dbReference type="ARBA" id="ARBA00004651"/>
    </source>
</evidence>
<keyword evidence="4 7" id="KW-0812">Transmembrane</keyword>
<dbReference type="InterPro" id="IPR010290">
    <property type="entry name" value="TM_effector"/>
</dbReference>
<feature type="transmembrane region" description="Helical" evidence="7">
    <location>
        <begin position="264"/>
        <end position="287"/>
    </location>
</feature>
<evidence type="ECO:0000313" key="8">
    <source>
        <dbReference type="EMBL" id="MCI3275345.1"/>
    </source>
</evidence>
<feature type="transmembrane region" description="Helical" evidence="7">
    <location>
        <begin position="299"/>
        <end position="316"/>
    </location>
</feature>
<keyword evidence="2" id="KW-0813">Transport</keyword>
<evidence type="ECO:0000256" key="2">
    <source>
        <dbReference type="ARBA" id="ARBA00022448"/>
    </source>
</evidence>
<dbReference type="Pfam" id="PF05977">
    <property type="entry name" value="MFS_3"/>
    <property type="match status" value="1"/>
</dbReference>
<accession>A0ABS9YDN3</accession>
<feature type="transmembrane region" description="Helical" evidence="7">
    <location>
        <begin position="386"/>
        <end position="409"/>
    </location>
</feature>
<dbReference type="SUPFAM" id="SSF103473">
    <property type="entry name" value="MFS general substrate transporter"/>
    <property type="match status" value="1"/>
</dbReference>
<feature type="transmembrane region" description="Helical" evidence="7">
    <location>
        <begin position="119"/>
        <end position="137"/>
    </location>
</feature>
<gene>
    <name evidence="8" type="ORF">MQP27_30105</name>
</gene>
<evidence type="ECO:0000256" key="4">
    <source>
        <dbReference type="ARBA" id="ARBA00022692"/>
    </source>
</evidence>
<evidence type="ECO:0000313" key="9">
    <source>
        <dbReference type="Proteomes" id="UP001165269"/>
    </source>
</evidence>
<dbReference type="InterPro" id="IPR036259">
    <property type="entry name" value="MFS_trans_sf"/>
</dbReference>
<dbReference type="Gene3D" id="1.20.1250.20">
    <property type="entry name" value="MFS general substrate transporter like domains"/>
    <property type="match status" value="1"/>
</dbReference>
<proteinExistence type="predicted"/>
<dbReference type="EMBL" id="JALDAY010000009">
    <property type="protein sequence ID" value="MCI3275345.1"/>
    <property type="molecule type" value="Genomic_DNA"/>
</dbReference>
<evidence type="ECO:0000256" key="7">
    <source>
        <dbReference type="SAM" id="Phobius"/>
    </source>
</evidence>
<feature type="transmembrane region" description="Helical" evidence="7">
    <location>
        <begin position="61"/>
        <end position="79"/>
    </location>
</feature>
<feature type="transmembrane region" description="Helical" evidence="7">
    <location>
        <begin position="322"/>
        <end position="340"/>
    </location>
</feature>
<organism evidence="8 9">
    <name type="scientific">Streptomyces cylindrosporus</name>
    <dbReference type="NCBI Taxonomy" id="2927583"/>
    <lineage>
        <taxon>Bacteria</taxon>
        <taxon>Bacillati</taxon>
        <taxon>Actinomycetota</taxon>
        <taxon>Actinomycetes</taxon>
        <taxon>Kitasatosporales</taxon>
        <taxon>Streptomycetaceae</taxon>
        <taxon>Streptomyces</taxon>
    </lineage>
</organism>
<feature type="transmembrane region" description="Helical" evidence="7">
    <location>
        <begin position="182"/>
        <end position="202"/>
    </location>
</feature>
<dbReference type="PANTHER" id="PTHR23513">
    <property type="entry name" value="INTEGRAL MEMBRANE EFFLUX PROTEIN-RELATED"/>
    <property type="match status" value="1"/>
</dbReference>
<keyword evidence="9" id="KW-1185">Reference proteome</keyword>
<comment type="subcellular location">
    <subcellularLocation>
        <location evidence="1">Cell membrane</location>
        <topology evidence="1">Multi-pass membrane protein</topology>
    </subcellularLocation>
</comment>
<evidence type="ECO:0000256" key="6">
    <source>
        <dbReference type="ARBA" id="ARBA00023136"/>
    </source>
</evidence>
<feature type="transmembrane region" description="Helical" evidence="7">
    <location>
        <begin position="236"/>
        <end position="258"/>
    </location>
</feature>